<organism evidence="7 8">
    <name type="scientific">Sedimentisphaera salicampi</name>
    <dbReference type="NCBI Taxonomy" id="1941349"/>
    <lineage>
        <taxon>Bacteria</taxon>
        <taxon>Pseudomonadati</taxon>
        <taxon>Planctomycetota</taxon>
        <taxon>Phycisphaerae</taxon>
        <taxon>Sedimentisphaerales</taxon>
        <taxon>Sedimentisphaeraceae</taxon>
        <taxon>Sedimentisphaera</taxon>
    </lineage>
</organism>
<sequence>MSEKINRDDVKVVRELVKMMKTNELVEIKLKDEEKTIHLRRPEPQSEKIVQQMPAQFVNPAQGTPQTTPQPAPSQQEQVSAGQTEQDDSGMDAVSSPIVGTFYTAPTPEAEPFVKIGDRVTPETVVCIVEAMKVMNEIKAETSGVIEKVLVSNGESVEYGQELFKVKPD</sequence>
<dbReference type="PANTHER" id="PTHR45266">
    <property type="entry name" value="OXALOACETATE DECARBOXYLASE ALPHA CHAIN"/>
    <property type="match status" value="1"/>
</dbReference>
<evidence type="ECO:0000259" key="6">
    <source>
        <dbReference type="PROSITE" id="PS50968"/>
    </source>
</evidence>
<keyword evidence="4" id="KW-0276">Fatty acid metabolism</keyword>
<keyword evidence="4" id="KW-0444">Lipid biosynthesis</keyword>
<dbReference type="InterPro" id="IPR001249">
    <property type="entry name" value="AcCoA_biotinCC"/>
</dbReference>
<evidence type="ECO:0000313" key="8">
    <source>
        <dbReference type="Proteomes" id="UP000193334"/>
    </source>
</evidence>
<dbReference type="NCBIfam" id="TIGR00531">
    <property type="entry name" value="BCCP"/>
    <property type="match status" value="1"/>
</dbReference>
<dbReference type="Proteomes" id="UP000193334">
    <property type="component" value="Chromosome"/>
</dbReference>
<comment type="function">
    <text evidence="1 4">This protein is a component of the acetyl coenzyme A carboxylase complex; first, biotin carboxylase catalyzes the carboxylation of the carrier protein and then the transcarboxylase transfers the carboxyl group to form malonyl-CoA.</text>
</comment>
<evidence type="ECO:0000256" key="1">
    <source>
        <dbReference type="ARBA" id="ARBA00003761"/>
    </source>
</evidence>
<dbReference type="SUPFAM" id="SSF51230">
    <property type="entry name" value="Single hybrid motif"/>
    <property type="match status" value="1"/>
</dbReference>
<dbReference type="UniPathway" id="UPA00094"/>
<keyword evidence="8" id="KW-1185">Reference proteome</keyword>
<evidence type="ECO:0000256" key="4">
    <source>
        <dbReference type="RuleBase" id="RU364072"/>
    </source>
</evidence>
<keyword evidence="4" id="KW-0275">Fatty acid biosynthesis</keyword>
<evidence type="ECO:0000313" key="7">
    <source>
        <dbReference type="EMBL" id="ARN57620.1"/>
    </source>
</evidence>
<dbReference type="GO" id="GO:0006633">
    <property type="term" value="P:fatty acid biosynthetic process"/>
    <property type="evidence" value="ECO:0007669"/>
    <property type="project" value="UniProtKB-UniPathway"/>
</dbReference>
<dbReference type="CDD" id="cd06850">
    <property type="entry name" value="biotinyl_domain"/>
    <property type="match status" value="1"/>
</dbReference>
<name>A0A1W6LPA5_9BACT</name>
<dbReference type="Pfam" id="PF00364">
    <property type="entry name" value="Biotin_lipoyl"/>
    <property type="match status" value="1"/>
</dbReference>
<proteinExistence type="predicted"/>
<dbReference type="KEGG" id="pbp:STSP1_02041"/>
<dbReference type="PROSITE" id="PS50968">
    <property type="entry name" value="BIOTINYL_LIPOYL"/>
    <property type="match status" value="1"/>
</dbReference>
<dbReference type="GO" id="GO:0009317">
    <property type="term" value="C:acetyl-CoA carboxylase complex"/>
    <property type="evidence" value="ECO:0007669"/>
    <property type="project" value="InterPro"/>
</dbReference>
<dbReference type="AlphaFoldDB" id="A0A1W6LPA5"/>
<feature type="compositionally biased region" description="Basic and acidic residues" evidence="5">
    <location>
        <begin position="37"/>
        <end position="46"/>
    </location>
</feature>
<dbReference type="Gene3D" id="2.40.50.100">
    <property type="match status" value="1"/>
</dbReference>
<dbReference type="STRING" id="1941349.STSP1_02041"/>
<dbReference type="InterPro" id="IPR000089">
    <property type="entry name" value="Biotin_lipoyl"/>
</dbReference>
<evidence type="ECO:0000256" key="3">
    <source>
        <dbReference type="ARBA" id="ARBA00023267"/>
    </source>
</evidence>
<accession>A0A1W6LPA5</accession>
<comment type="pathway">
    <text evidence="4">Lipid metabolism; fatty acid biosynthesis.</text>
</comment>
<dbReference type="InterPro" id="IPR011053">
    <property type="entry name" value="Single_hybrid_motif"/>
</dbReference>
<dbReference type="GO" id="GO:0003989">
    <property type="term" value="F:acetyl-CoA carboxylase activity"/>
    <property type="evidence" value="ECO:0007669"/>
    <property type="project" value="InterPro"/>
</dbReference>
<dbReference type="EMBL" id="CP021023">
    <property type="protein sequence ID" value="ARN57620.1"/>
    <property type="molecule type" value="Genomic_DNA"/>
</dbReference>
<feature type="region of interest" description="Disordered" evidence="5">
    <location>
        <begin position="37"/>
        <end position="96"/>
    </location>
</feature>
<evidence type="ECO:0000256" key="2">
    <source>
        <dbReference type="ARBA" id="ARBA00017562"/>
    </source>
</evidence>
<evidence type="ECO:0000256" key="5">
    <source>
        <dbReference type="SAM" id="MobiDB-lite"/>
    </source>
</evidence>
<dbReference type="PRINTS" id="PR01071">
    <property type="entry name" value="ACOABIOTINCC"/>
</dbReference>
<gene>
    <name evidence="7" type="primary">accB</name>
    <name evidence="7" type="ORF">STSP1_02041</name>
</gene>
<protein>
    <recommendedName>
        <fullName evidence="2 4">Biotin carboxyl carrier protein of acetyl-CoA carboxylase</fullName>
    </recommendedName>
</protein>
<reference evidence="8" key="1">
    <citation type="submission" date="2017-04" db="EMBL/GenBank/DDBJ databases">
        <title>Comparative genomics and description of representatives of a novel lineage of planctomycetes thriving in anoxic sediments.</title>
        <authorList>
            <person name="Spring S."/>
            <person name="Bunk B."/>
            <person name="Sproer C."/>
        </authorList>
    </citation>
    <scope>NUCLEOTIDE SEQUENCE [LARGE SCALE GENOMIC DNA]</scope>
    <source>
        <strain evidence="8">ST-PulAB-D4</strain>
    </source>
</reference>
<feature type="compositionally biased region" description="Low complexity" evidence="5">
    <location>
        <begin position="60"/>
        <end position="76"/>
    </location>
</feature>
<keyword evidence="3 4" id="KW-0092">Biotin</keyword>
<keyword evidence="4" id="KW-0443">Lipid metabolism</keyword>
<dbReference type="RefSeq" id="WP_085756249.1">
    <property type="nucleotide sequence ID" value="NZ_CP021023.1"/>
</dbReference>
<feature type="domain" description="Lipoyl-binding" evidence="6">
    <location>
        <begin position="91"/>
        <end position="167"/>
    </location>
</feature>
<dbReference type="InterPro" id="IPR050709">
    <property type="entry name" value="Biotin_Carboxyl_Carrier/Decarb"/>
</dbReference>
<dbReference type="PANTHER" id="PTHR45266:SF3">
    <property type="entry name" value="OXALOACETATE DECARBOXYLASE ALPHA CHAIN"/>
    <property type="match status" value="1"/>
</dbReference>